<evidence type="ECO:0000256" key="1">
    <source>
        <dbReference type="SAM" id="Phobius"/>
    </source>
</evidence>
<feature type="transmembrane region" description="Helical" evidence="1">
    <location>
        <begin position="300"/>
        <end position="322"/>
    </location>
</feature>
<dbReference type="Proteomes" id="UP001280121">
    <property type="component" value="Unassembled WGS sequence"/>
</dbReference>
<evidence type="ECO:0000313" key="3">
    <source>
        <dbReference type="EMBL" id="KAK2654407.1"/>
    </source>
</evidence>
<feature type="transmembrane region" description="Helical" evidence="1">
    <location>
        <begin position="143"/>
        <end position="161"/>
    </location>
</feature>
<dbReference type="PANTHER" id="PTHR31325">
    <property type="entry name" value="OS01G0798800 PROTEIN-RELATED"/>
    <property type="match status" value="1"/>
</dbReference>
<dbReference type="InterPro" id="IPR025315">
    <property type="entry name" value="DUF4220"/>
</dbReference>
<feature type="transmembrane region" description="Helical" evidence="1">
    <location>
        <begin position="687"/>
        <end position="713"/>
    </location>
</feature>
<feature type="domain" description="DUF4220" evidence="2">
    <location>
        <begin position="51"/>
        <end position="362"/>
    </location>
</feature>
<feature type="transmembrane region" description="Helical" evidence="1">
    <location>
        <begin position="854"/>
        <end position="876"/>
    </location>
</feature>
<keyword evidence="1" id="KW-1133">Transmembrane helix</keyword>
<dbReference type="Pfam" id="PF13968">
    <property type="entry name" value="DUF4220"/>
    <property type="match status" value="2"/>
</dbReference>
<comment type="caution">
    <text evidence="3">The sequence shown here is derived from an EMBL/GenBank/DDBJ whole genome shotgun (WGS) entry which is preliminary data.</text>
</comment>
<feature type="domain" description="DUF4220" evidence="2">
    <location>
        <begin position="605"/>
        <end position="918"/>
    </location>
</feature>
<evidence type="ECO:0000313" key="4">
    <source>
        <dbReference type="Proteomes" id="UP001280121"/>
    </source>
</evidence>
<feature type="transmembrane region" description="Helical" evidence="1">
    <location>
        <begin position="268"/>
        <end position="288"/>
    </location>
</feature>
<keyword evidence="1" id="KW-0472">Membrane</keyword>
<feature type="transmembrane region" description="Helical" evidence="1">
    <location>
        <begin position="15"/>
        <end position="36"/>
    </location>
</feature>
<organism evidence="3 4">
    <name type="scientific">Dipteronia dyeriana</name>
    <dbReference type="NCBI Taxonomy" id="168575"/>
    <lineage>
        <taxon>Eukaryota</taxon>
        <taxon>Viridiplantae</taxon>
        <taxon>Streptophyta</taxon>
        <taxon>Embryophyta</taxon>
        <taxon>Tracheophyta</taxon>
        <taxon>Spermatophyta</taxon>
        <taxon>Magnoliopsida</taxon>
        <taxon>eudicotyledons</taxon>
        <taxon>Gunneridae</taxon>
        <taxon>Pentapetalae</taxon>
        <taxon>rosids</taxon>
        <taxon>malvids</taxon>
        <taxon>Sapindales</taxon>
        <taxon>Sapindaceae</taxon>
        <taxon>Hippocastanoideae</taxon>
        <taxon>Acereae</taxon>
        <taxon>Dipteronia</taxon>
    </lineage>
</organism>
<name>A0AAD9X7W6_9ROSI</name>
<dbReference type="EMBL" id="JANJYI010000004">
    <property type="protein sequence ID" value="KAK2654407.1"/>
    <property type="molecule type" value="Genomic_DNA"/>
</dbReference>
<keyword evidence="4" id="KW-1185">Reference proteome</keyword>
<feature type="transmembrane region" description="Helical" evidence="1">
    <location>
        <begin position="644"/>
        <end position="667"/>
    </location>
</feature>
<gene>
    <name evidence="3" type="ORF">Ddye_014263</name>
</gene>
<accession>A0AAD9X7W6</accession>
<dbReference type="AlphaFoldDB" id="A0AAD9X7W6"/>
<reference evidence="3" key="1">
    <citation type="journal article" date="2023" name="Plant J.">
        <title>Genome sequences and population genomics provide insights into the demographic history, inbreeding, and mutation load of two 'living fossil' tree species of Dipteronia.</title>
        <authorList>
            <person name="Feng Y."/>
            <person name="Comes H.P."/>
            <person name="Chen J."/>
            <person name="Zhu S."/>
            <person name="Lu R."/>
            <person name="Zhang X."/>
            <person name="Li P."/>
            <person name="Qiu J."/>
            <person name="Olsen K.M."/>
            <person name="Qiu Y."/>
        </authorList>
    </citation>
    <scope>NUCLEOTIDE SEQUENCE</scope>
    <source>
        <strain evidence="3">KIB01</strain>
    </source>
</reference>
<dbReference type="Pfam" id="PF04578">
    <property type="entry name" value="DUF594"/>
    <property type="match status" value="2"/>
</dbReference>
<protein>
    <recommendedName>
        <fullName evidence="2">DUF4220 domain-containing protein</fullName>
    </recommendedName>
</protein>
<feature type="transmembrane region" description="Helical" evidence="1">
    <location>
        <begin position="600"/>
        <end position="623"/>
    </location>
</feature>
<proteinExistence type="predicted"/>
<feature type="transmembrane region" description="Helical" evidence="1">
    <location>
        <begin position="48"/>
        <end position="69"/>
    </location>
</feature>
<feature type="transmembrane region" description="Helical" evidence="1">
    <location>
        <begin position="821"/>
        <end position="842"/>
    </location>
</feature>
<sequence>MKLFSPSLGKLWSEWNLRVTVLLSLNLQIVLMVLGNRRKHNHKVWIRTVLWCAYLSADVVATFSLGIISNNISDIYDEEGGSMDANTELTAFWAPFLLLHLGGPDTITAYSLEDNELWLRHLLGLVAQTGMAIYVFLMAWTGSHLSILSLLMFFAGLIKYGERTWVLRKASAGEIRESYVEVDFDRGQFLKPGDCNPYGQNLYRAYLLMNFSFQSLFLDFKLSKRAVIRGSYLETSLGDAFQVIEMALGFMHDFLYTKAPHLYTQQGLGLRVITFCLTSTVLVLFPFLIHKDKFSNTDFIITLILLYGAIILEIYSALLLLFSDRFLVWLMIREKVSTAKAFESFQPKKRWSNNMSQLSVLSFIMKEKPLPCTGILELLRVDKKLEQKWYADDMEIHNNLKKLIFQYLKEKAAGAGTAPSESHRIHTVMVRTSLKSLRKAFLPGMSLQTYARHVSFESKTQACQNFTDLLDQTKSTMLLQVWGLVGFNNDINDFLGADLPDFLRKVSDQTLEERWKIISWSWLEMLPYAAWKCKGDQHALQLKRGGEFLTHVSLLTLFYRSSRKLWKEWNLRTTVLLSLTLQIALIVLGNRRKYTHKLWISIIVWCVYLFADIVATFGLGIISNNFLDIYDHEEGGSMDANTELTAFWAPFLLLHLGGPDTITAYALEDNELWLRHFLGLLVQTGMTIYVCLLAWTGSFLSMFSLLMFFAGLIKYGERTWALRKASRDKITESFVLADIKDKHLYLSVHDDGIRYGHNLHRAYCLLFVSSQPPFLDLKFSEIMMNRGISLEDTFQVIEMALGFMNDYLYTKSPLLYTHRGLVLRVITFIFTFSVLVLFPVVVIHDKHKFSITDLTITFILLVGAIVLEIYSALLVLSSDQFLVWLIASRKYSTVKALDSFLPQKRWSNNMSQLSLLSFIIKETPLPCIDILKLLNFDKKLEKKWYTYDMEIPMNLKKLIFHYLKEKASAGTAPSEIHVIDGPDFTQELERSILAWHSATDIWYELDRDDLKRQGFDVELHCELIFQISRYMFYLLVLHPNTVSDGSMKQITLQSILSPARKVSFASKTEACQNFKDLLYQSEFNDHFLDNDLPEFLQNLSKQTLEERWKRISWSWLEMLPYAAWKCKGDQHAKQLKRGGEFLTHVSLLTVLFGLNYKNFTAHPAGPLFNSLMPLLQRYKEQY</sequence>
<evidence type="ECO:0000259" key="2">
    <source>
        <dbReference type="Pfam" id="PF13968"/>
    </source>
</evidence>
<dbReference type="InterPro" id="IPR007658">
    <property type="entry name" value="DUF594"/>
</dbReference>
<keyword evidence="1" id="KW-0812">Transmembrane</keyword>